<gene>
    <name evidence="1" type="ORF">AY555_03355</name>
</gene>
<dbReference type="STRING" id="1549855.AY555_03355"/>
<dbReference type="OrthoDB" id="7368301at2"/>
<dbReference type="AlphaFoldDB" id="A0A143DDM7"/>
<evidence type="ECO:0000313" key="2">
    <source>
        <dbReference type="Proteomes" id="UP000076066"/>
    </source>
</evidence>
<dbReference type="RefSeq" id="WP_066133447.1">
    <property type="nucleotide sequence ID" value="NZ_CP014525.1"/>
</dbReference>
<reference evidence="1 2" key="1">
    <citation type="submission" date="2016-02" db="EMBL/GenBank/DDBJ databases">
        <title>Complete Genome of H5569, the type strain of the newly described species Haematospirillium jordaniae.</title>
        <authorList>
            <person name="Nicholson A.C."/>
            <person name="Humrighouse B.W."/>
            <person name="Loparov V."/>
            <person name="McQuiston J.R."/>
        </authorList>
    </citation>
    <scope>NUCLEOTIDE SEQUENCE [LARGE SCALE GENOMIC DNA]</scope>
    <source>
        <strain evidence="1 2">H5569</strain>
    </source>
</reference>
<name>A0A143DDM7_9PROT</name>
<accession>A0A143DDM7</accession>
<proteinExistence type="predicted"/>
<dbReference type="EMBL" id="CP014525">
    <property type="protein sequence ID" value="AMW34383.1"/>
    <property type="molecule type" value="Genomic_DNA"/>
</dbReference>
<dbReference type="SUPFAM" id="SSF53448">
    <property type="entry name" value="Nucleotide-diphospho-sugar transferases"/>
    <property type="match status" value="1"/>
</dbReference>
<keyword evidence="2" id="KW-1185">Reference proteome</keyword>
<dbReference type="InterPro" id="IPR029044">
    <property type="entry name" value="Nucleotide-diphossugar_trans"/>
</dbReference>
<dbReference type="Proteomes" id="UP000076066">
    <property type="component" value="Chromosome"/>
</dbReference>
<dbReference type="GeneID" id="53316186"/>
<protein>
    <submittedName>
        <fullName evidence="1">Uncharacterized protein</fullName>
    </submittedName>
</protein>
<sequence length="784" mass="88046">MLSLILYGRNDNHGHNLHKRAAISLNCMAELMAGTDDEILFVDYNTPDTLPTFPEAIADTLTTAAKRYLRILRVRPHHHDPIRNRTHLNVCEPVARNAALRRANPTNSWVLSTNPDMVLVPRPDRCPLSEIVATLPEACHHLPRFELPQAIWEECDRSDPAGTIAFLAEKGARLHLHHVVEGSPPARFDNHGDFQLIPRTALETIHGFDERMLNGWIVDSNLAKRLLIHLGPPQSLETRLLGFHCDHTRGGGILHGHNHTENDYWSFYRDITEDKLPHQADSWGLANTELEEIRLRHRTFTVSGFLANVLPPPERTPTFSTYRPDCPDMAGYDPHHTLPFLVDLLVHQPRDRQLAWFGTRTDMLGLAQRAWKNMAFQGSFEANNNIALKTANILVFEFGRPEETQQRSLAGWSQTDLDALAPVHDTFLRMVDIEQDRISKGLSPRMVITINAIHNRFETMVNACLNSSRTPFSGRVRHGTVTPSGQLPLRLTPHDLAAWLQTHMQRAQPVPVTEAVRLSSVIEGILRGSPTAWQEDLAGRAGEAVLAALSFPPLTERYPEETLCAARNRVTELRPSTRLISQLAIPLLTKRPGPLEAPSRLAGAEDWEDRTWLDLNRRYLSGTFAANLFRRTQDTFSAVHIAATARHIGVADQDKKALVTTLIPHLPDILSRHMKKVSLLGHTKDLDGIHIPNRMNGLDRCPDQEVFDLVITRHTDTAQLVAPGGILVVVQNVRLDQAIQPPELLGWTLLDPAPIGVSTLTLDLMVNDDMTLAATWFFQRSDIQ</sequence>
<dbReference type="KEGG" id="hjo:AY555_03355"/>
<organism evidence="1 2">
    <name type="scientific">Haematospirillum jordaniae</name>
    <dbReference type="NCBI Taxonomy" id="1549855"/>
    <lineage>
        <taxon>Bacteria</taxon>
        <taxon>Pseudomonadati</taxon>
        <taxon>Pseudomonadota</taxon>
        <taxon>Alphaproteobacteria</taxon>
        <taxon>Rhodospirillales</taxon>
        <taxon>Novispirillaceae</taxon>
        <taxon>Haematospirillum</taxon>
    </lineage>
</organism>
<evidence type="ECO:0000313" key="1">
    <source>
        <dbReference type="EMBL" id="AMW34383.1"/>
    </source>
</evidence>